<accession>U4L648</accession>
<dbReference type="PANTHER" id="PTHR16431">
    <property type="entry name" value="NEUROGENIC PROTEIN MASTERMIND"/>
    <property type="match status" value="1"/>
</dbReference>
<evidence type="ECO:0000256" key="8">
    <source>
        <dbReference type="ARBA" id="ARBA00023242"/>
    </source>
</evidence>
<evidence type="ECO:0000256" key="12">
    <source>
        <dbReference type="SAM" id="MobiDB-lite"/>
    </source>
</evidence>
<dbReference type="GO" id="GO:0000785">
    <property type="term" value="C:chromatin"/>
    <property type="evidence" value="ECO:0007669"/>
    <property type="project" value="TreeGrafter"/>
</dbReference>
<feature type="region of interest" description="Disordered" evidence="12">
    <location>
        <begin position="301"/>
        <end position="327"/>
    </location>
</feature>
<evidence type="ECO:0000313" key="14">
    <source>
        <dbReference type="EMBL" id="CCX11900.1"/>
    </source>
</evidence>
<feature type="coiled-coil region" evidence="11">
    <location>
        <begin position="238"/>
        <end position="276"/>
    </location>
</feature>
<dbReference type="GO" id="GO:0007059">
    <property type="term" value="P:chromosome segregation"/>
    <property type="evidence" value="ECO:0007669"/>
    <property type="project" value="TreeGrafter"/>
</dbReference>
<dbReference type="GO" id="GO:0005634">
    <property type="term" value="C:nucleus"/>
    <property type="evidence" value="ECO:0007669"/>
    <property type="project" value="UniProtKB-SubCell"/>
</dbReference>
<comment type="subcellular location">
    <subcellularLocation>
        <location evidence="2">Chromosome</location>
        <location evidence="2">Centromere</location>
    </subcellularLocation>
    <subcellularLocation>
        <location evidence="1">Nucleus</location>
    </subcellularLocation>
</comment>
<keyword evidence="8" id="KW-0539">Nucleus</keyword>
<dbReference type="InterPro" id="IPR004910">
    <property type="entry name" value="Yippee/Mis18/Cereblon"/>
</dbReference>
<keyword evidence="5" id="KW-0479">Metal-binding</keyword>
<evidence type="ECO:0000256" key="11">
    <source>
        <dbReference type="SAM" id="Coils"/>
    </source>
</evidence>
<dbReference type="Proteomes" id="UP000018144">
    <property type="component" value="Unassembled WGS sequence"/>
</dbReference>
<keyword evidence="15" id="KW-1185">Reference proteome</keyword>
<feature type="domain" description="Mis18" evidence="13">
    <location>
        <begin position="26"/>
        <end position="121"/>
    </location>
</feature>
<name>U4L648_PYROM</name>
<proteinExistence type="predicted"/>
<sequence>MPLQPITPDLLSTIPSTPTPSTTFPSITFSCSSCERILTDSSHLLCQTQHRSLTFHHLLCSISTERHFSSSGWDENTVSSQICCQKCNQLLGRTFFGTPNHLVHLQGAFTVDIEKVLVYYVGTQQPPQRVLEDPEVIALLNPQPNEVAKQLQGLKTVCVVLSEELGEVKEELAQIAKGDTAQLLDRIGKLEQQGWRQTEEEYANSGAGGGGDTTQLLNRIGRLEQQILKQTEESGAMLAAMKKERVEQEKAHKKAMQKLEQQREELLVDCARQVEEVKAHFMGILHSLELGKSPLQELVQGENTTQATSKSHKRKQGATPQQESQVKRAAIVISPPSTVRSVIPDSQSTDGGLSFLEEEGGRRRSLRSEQIGSQPSHPIEIMEETEKRGRVRSRKSGVVWPDLEPEGPVKKQGDSEMKLKETLNEETIETRGKRMSQSIEIVMTEKQKTTRSTRRSGNFQQLRQ</sequence>
<dbReference type="GO" id="GO:0034080">
    <property type="term" value="P:CENP-A containing chromatin assembly"/>
    <property type="evidence" value="ECO:0007669"/>
    <property type="project" value="TreeGrafter"/>
</dbReference>
<dbReference type="PANTHER" id="PTHR16431:SF1">
    <property type="entry name" value="NEUROGENIC PROTEIN MASTERMIND"/>
    <property type="match status" value="1"/>
</dbReference>
<protein>
    <recommendedName>
        <fullName evidence="13">Mis18 domain-containing protein</fullName>
    </recommendedName>
</protein>
<keyword evidence="11" id="KW-0175">Coiled coil</keyword>
<feature type="region of interest" description="Disordered" evidence="12">
    <location>
        <begin position="339"/>
        <end position="417"/>
    </location>
</feature>
<evidence type="ECO:0000259" key="13">
    <source>
        <dbReference type="PROSITE" id="PS51793"/>
    </source>
</evidence>
<evidence type="ECO:0000256" key="6">
    <source>
        <dbReference type="ARBA" id="ARBA00022776"/>
    </source>
</evidence>
<evidence type="ECO:0000256" key="10">
    <source>
        <dbReference type="ARBA" id="ARBA00023328"/>
    </source>
</evidence>
<feature type="compositionally biased region" description="Polar residues" evidence="12">
    <location>
        <begin position="339"/>
        <end position="350"/>
    </location>
</feature>
<feature type="compositionally biased region" description="Basic and acidic residues" evidence="12">
    <location>
        <begin position="407"/>
        <end position="417"/>
    </location>
</feature>
<feature type="compositionally biased region" description="Low complexity" evidence="12">
    <location>
        <begin position="12"/>
        <end position="22"/>
    </location>
</feature>
<evidence type="ECO:0000256" key="2">
    <source>
        <dbReference type="ARBA" id="ARBA00004584"/>
    </source>
</evidence>
<keyword evidence="3" id="KW-0158">Chromosome</keyword>
<feature type="region of interest" description="Disordered" evidence="12">
    <location>
        <begin position="1"/>
        <end position="22"/>
    </location>
</feature>
<feature type="region of interest" description="Disordered" evidence="12">
    <location>
        <begin position="445"/>
        <end position="464"/>
    </location>
</feature>
<dbReference type="EMBL" id="HF935654">
    <property type="protein sequence ID" value="CCX11900.1"/>
    <property type="molecule type" value="Genomic_DNA"/>
</dbReference>
<keyword evidence="10" id="KW-0137">Centromere</keyword>
<evidence type="ECO:0000313" key="15">
    <source>
        <dbReference type="Proteomes" id="UP000018144"/>
    </source>
</evidence>
<evidence type="ECO:0000256" key="1">
    <source>
        <dbReference type="ARBA" id="ARBA00004123"/>
    </source>
</evidence>
<dbReference type="Pfam" id="PF03226">
    <property type="entry name" value="Yippee-Mis18"/>
    <property type="match status" value="1"/>
</dbReference>
<keyword evidence="6" id="KW-0498">Mitosis</keyword>
<dbReference type="AlphaFoldDB" id="U4L648"/>
<evidence type="ECO:0000256" key="7">
    <source>
        <dbReference type="ARBA" id="ARBA00022833"/>
    </source>
</evidence>
<dbReference type="GO" id="GO:0046872">
    <property type="term" value="F:metal ion binding"/>
    <property type="evidence" value="ECO:0007669"/>
    <property type="project" value="UniProtKB-KW"/>
</dbReference>
<gene>
    <name evidence="14" type="ORF">PCON_11494</name>
</gene>
<feature type="compositionally biased region" description="Polar residues" evidence="12">
    <location>
        <begin position="455"/>
        <end position="464"/>
    </location>
</feature>
<dbReference type="InterPro" id="IPR034752">
    <property type="entry name" value="Mis18"/>
</dbReference>
<dbReference type="GO" id="GO:0051301">
    <property type="term" value="P:cell division"/>
    <property type="evidence" value="ECO:0007669"/>
    <property type="project" value="UniProtKB-KW"/>
</dbReference>
<reference evidence="14 15" key="1">
    <citation type="journal article" date="2013" name="PLoS Genet.">
        <title>The genome and development-dependent transcriptomes of Pyronema confluens: a window into fungal evolution.</title>
        <authorList>
            <person name="Traeger S."/>
            <person name="Altegoer F."/>
            <person name="Freitag M."/>
            <person name="Gabaldon T."/>
            <person name="Kempken F."/>
            <person name="Kumar A."/>
            <person name="Marcet-Houben M."/>
            <person name="Poggeler S."/>
            <person name="Stajich J.E."/>
            <person name="Nowrousian M."/>
        </authorList>
    </citation>
    <scope>NUCLEOTIDE SEQUENCE [LARGE SCALE GENOMIC DNA]</scope>
    <source>
        <strain evidence="15">CBS 100304</strain>
        <tissue evidence="14">Vegetative mycelium</tissue>
    </source>
</reference>
<dbReference type="STRING" id="1076935.U4L648"/>
<keyword evidence="9" id="KW-0131">Cell cycle</keyword>
<evidence type="ECO:0000256" key="9">
    <source>
        <dbReference type="ARBA" id="ARBA00023306"/>
    </source>
</evidence>
<dbReference type="OrthoDB" id="5394620at2759"/>
<evidence type="ECO:0000256" key="5">
    <source>
        <dbReference type="ARBA" id="ARBA00022723"/>
    </source>
</evidence>
<dbReference type="PROSITE" id="PS51793">
    <property type="entry name" value="MIS18"/>
    <property type="match status" value="1"/>
</dbReference>
<keyword evidence="7" id="KW-0862">Zinc</keyword>
<dbReference type="GO" id="GO:0000775">
    <property type="term" value="C:chromosome, centromeric region"/>
    <property type="evidence" value="ECO:0007669"/>
    <property type="project" value="UniProtKB-SubCell"/>
</dbReference>
<keyword evidence="4" id="KW-0132">Cell division</keyword>
<organism evidence="14 15">
    <name type="scientific">Pyronema omphalodes (strain CBS 100304)</name>
    <name type="common">Pyronema confluens</name>
    <dbReference type="NCBI Taxonomy" id="1076935"/>
    <lineage>
        <taxon>Eukaryota</taxon>
        <taxon>Fungi</taxon>
        <taxon>Dikarya</taxon>
        <taxon>Ascomycota</taxon>
        <taxon>Pezizomycotina</taxon>
        <taxon>Pezizomycetes</taxon>
        <taxon>Pezizales</taxon>
        <taxon>Pyronemataceae</taxon>
        <taxon>Pyronema</taxon>
    </lineage>
</organism>
<evidence type="ECO:0000256" key="4">
    <source>
        <dbReference type="ARBA" id="ARBA00022618"/>
    </source>
</evidence>
<evidence type="ECO:0000256" key="3">
    <source>
        <dbReference type="ARBA" id="ARBA00022454"/>
    </source>
</evidence>